<dbReference type="GO" id="GO:0004175">
    <property type="term" value="F:endopeptidase activity"/>
    <property type="evidence" value="ECO:0007669"/>
    <property type="project" value="UniProtKB-ARBA"/>
</dbReference>
<sequence>MILSRWVSFTPVARSSSESDELFRRHSEFRGRLSSTCRLRSGPCCLKSKSSQDEELESVAGLSILGSEIPWEEKKTWSTMAFYMFCLHIPLSFGGLSMVSGILHQRHLEPQTQVLSLVLVQMVELSGTVFLLRNTAKPQCKSINFLKGNDNDNNNNNNDSNEGRYWVVGSALGLACIVGFVFLTSLVADQLFGSKAVHNSELEKIMASGEVSRSGCFALYCLVAPILEEIVYRRFLLSSLASRMEWKKALVISSGVFAASHMSGEDLVQLFGIGCVLGACYSWSGNLASSVLVHSLYNALTLLLADSV</sequence>
<dbReference type="AlphaFoldDB" id="A0A1J3E534"/>
<dbReference type="Pfam" id="PF02517">
    <property type="entry name" value="Rce1-like"/>
    <property type="match status" value="1"/>
</dbReference>
<dbReference type="PANTHER" id="PTHR43592">
    <property type="entry name" value="CAAX AMINO TERMINAL PROTEASE"/>
    <property type="match status" value="1"/>
</dbReference>
<dbReference type="GO" id="GO:0080120">
    <property type="term" value="P:CAAX-box protein maturation"/>
    <property type="evidence" value="ECO:0007669"/>
    <property type="project" value="UniProtKB-ARBA"/>
</dbReference>
<gene>
    <name evidence="3" type="ORF">GA_TR19975_c0_g1_i1_g.66551</name>
</gene>
<keyword evidence="1" id="KW-0812">Transmembrane</keyword>
<keyword evidence="1" id="KW-1133">Transmembrane helix</keyword>
<evidence type="ECO:0000259" key="2">
    <source>
        <dbReference type="Pfam" id="PF02517"/>
    </source>
</evidence>
<accession>A0A1J3E534</accession>
<keyword evidence="1" id="KW-0472">Membrane</keyword>
<reference evidence="3" key="1">
    <citation type="submission" date="2016-07" db="EMBL/GenBank/DDBJ databases">
        <title>De novo transcriptome assembly of four accessions of the metal hyperaccumulator plant Noccaea caerulescens.</title>
        <authorList>
            <person name="Blande D."/>
            <person name="Halimaa P."/>
            <person name="Tervahauta A.I."/>
            <person name="Aarts M.G."/>
            <person name="Karenlampi S.O."/>
        </authorList>
    </citation>
    <scope>NUCLEOTIDE SEQUENCE</scope>
</reference>
<feature type="transmembrane region" description="Helical" evidence="1">
    <location>
        <begin position="80"/>
        <end position="102"/>
    </location>
</feature>
<feature type="transmembrane region" description="Helical" evidence="1">
    <location>
        <begin position="165"/>
        <end position="188"/>
    </location>
</feature>
<proteinExistence type="predicted"/>
<dbReference type="PANTHER" id="PTHR43592:SF4">
    <property type="entry name" value="CAAX AMINO TERMINAL PROTEASE FAMILY PROTEIN"/>
    <property type="match status" value="1"/>
</dbReference>
<dbReference type="InterPro" id="IPR003675">
    <property type="entry name" value="Rce1/LyrA-like_dom"/>
</dbReference>
<name>A0A1J3E534_NOCCA</name>
<evidence type="ECO:0000313" key="3">
    <source>
        <dbReference type="EMBL" id="JAU26535.1"/>
    </source>
</evidence>
<feature type="domain" description="CAAX prenyl protease 2/Lysostaphin resistance protein A-like" evidence="2">
    <location>
        <begin position="217"/>
        <end position="300"/>
    </location>
</feature>
<dbReference type="EMBL" id="GEVI01005785">
    <property type="protein sequence ID" value="JAU26535.1"/>
    <property type="molecule type" value="Transcribed_RNA"/>
</dbReference>
<feature type="transmembrane region" description="Helical" evidence="1">
    <location>
        <begin position="114"/>
        <end position="132"/>
    </location>
</feature>
<organism evidence="3">
    <name type="scientific">Noccaea caerulescens</name>
    <name type="common">Alpine penny-cress</name>
    <name type="synonym">Thlaspi caerulescens</name>
    <dbReference type="NCBI Taxonomy" id="107243"/>
    <lineage>
        <taxon>Eukaryota</taxon>
        <taxon>Viridiplantae</taxon>
        <taxon>Streptophyta</taxon>
        <taxon>Embryophyta</taxon>
        <taxon>Tracheophyta</taxon>
        <taxon>Spermatophyta</taxon>
        <taxon>Magnoliopsida</taxon>
        <taxon>eudicotyledons</taxon>
        <taxon>Gunneridae</taxon>
        <taxon>Pentapetalae</taxon>
        <taxon>rosids</taxon>
        <taxon>malvids</taxon>
        <taxon>Brassicales</taxon>
        <taxon>Brassicaceae</taxon>
        <taxon>Coluteocarpeae</taxon>
        <taxon>Noccaea</taxon>
    </lineage>
</organism>
<evidence type="ECO:0000256" key="1">
    <source>
        <dbReference type="SAM" id="Phobius"/>
    </source>
</evidence>
<protein>
    <recommendedName>
        <fullName evidence="2">CAAX prenyl protease 2/Lysostaphin resistance protein A-like domain-containing protein</fullName>
    </recommendedName>
</protein>